<keyword evidence="1" id="KW-0732">Signal</keyword>
<sequence>MFAKKLLSVVSCLFLGSQLISVANADAITLPGCGALETSGCSTSITASAGNTFCIGTDDVIYKYTNTECNGKLKPGVYVFDKETKQIPSSVEGVDESKLVMYDCDSTCAQINGYAKIGDSYYKVLNDDGNNEEITELTAGSSYLIHEGENAKACKYDGDTSLIEVDTSVTGKEYCVDRGTINTSKITERKVQYCEDVGCEDYYTCTNGECIKTTNYYPSRVDEEQIPTCDPTSTDNAVHCASGSVVSGGILYTCNKESGKACTADDSVTGLIVIAGDNKLYQCTEGEDCEVTNVSGYLIDSKNKLYTCTGGVDCSFKNSSGYLINPQDHKLYQCTGGKDCEENSSIIGYLVNAINGEGSNPYIKCAATSTEGEHDCDVIAQPSNSCSTAGDLIYITGVTRKRSGSYEVCIDNSTSKPVGAEGSYFVKSDAINVFTDKAVAGYFNAIDIDDKGNVVLNTVKDKYKYAINYKIYAKGASEICPEGSFSESAKEFTLKVVEGDAVNYYEEEATQEE</sequence>
<feature type="chain" id="PRO_5013299393" description="Scaffoldin" evidence="1">
    <location>
        <begin position="26"/>
        <end position="513"/>
    </location>
</feature>
<protein>
    <recommendedName>
        <fullName evidence="4">Scaffoldin</fullName>
    </recommendedName>
</protein>
<proteinExistence type="predicted"/>
<organism evidence="2 3">
    <name type="scientific">Piromyces finnis</name>
    <dbReference type="NCBI Taxonomy" id="1754191"/>
    <lineage>
        <taxon>Eukaryota</taxon>
        <taxon>Fungi</taxon>
        <taxon>Fungi incertae sedis</taxon>
        <taxon>Chytridiomycota</taxon>
        <taxon>Chytridiomycota incertae sedis</taxon>
        <taxon>Neocallimastigomycetes</taxon>
        <taxon>Neocallimastigales</taxon>
        <taxon>Neocallimastigaceae</taxon>
        <taxon>Piromyces</taxon>
    </lineage>
</organism>
<dbReference type="AlphaFoldDB" id="A0A1Y1V0L4"/>
<reference evidence="2 3" key="2">
    <citation type="submission" date="2016-08" db="EMBL/GenBank/DDBJ databases">
        <title>Pervasive Adenine N6-methylation of Active Genes in Fungi.</title>
        <authorList>
            <consortium name="DOE Joint Genome Institute"/>
            <person name="Mondo S.J."/>
            <person name="Dannebaum R.O."/>
            <person name="Kuo R.C."/>
            <person name="Labutti K."/>
            <person name="Haridas S."/>
            <person name="Kuo A."/>
            <person name="Salamov A."/>
            <person name="Ahrendt S.R."/>
            <person name="Lipzen A."/>
            <person name="Sullivan W."/>
            <person name="Andreopoulos W.B."/>
            <person name="Clum A."/>
            <person name="Lindquist E."/>
            <person name="Daum C."/>
            <person name="Ramamoorthy G.K."/>
            <person name="Gryganskyi A."/>
            <person name="Culley D."/>
            <person name="Magnuson J.K."/>
            <person name="James T.Y."/>
            <person name="O'Malley M.A."/>
            <person name="Stajich J.E."/>
            <person name="Spatafora J.W."/>
            <person name="Visel A."/>
            <person name="Grigoriev I.V."/>
        </authorList>
    </citation>
    <scope>NUCLEOTIDE SEQUENCE [LARGE SCALE GENOMIC DNA]</scope>
    <source>
        <strain evidence="3">finn</strain>
    </source>
</reference>
<feature type="signal peptide" evidence="1">
    <location>
        <begin position="1"/>
        <end position="25"/>
    </location>
</feature>
<evidence type="ECO:0000313" key="3">
    <source>
        <dbReference type="Proteomes" id="UP000193719"/>
    </source>
</evidence>
<evidence type="ECO:0000256" key="1">
    <source>
        <dbReference type="SAM" id="SignalP"/>
    </source>
</evidence>
<gene>
    <name evidence="2" type="ORF">BCR36DRAFT_415296</name>
</gene>
<evidence type="ECO:0008006" key="4">
    <source>
        <dbReference type="Google" id="ProtNLM"/>
    </source>
</evidence>
<feature type="non-terminal residue" evidence="2">
    <location>
        <position position="1"/>
    </location>
</feature>
<comment type="caution">
    <text evidence="2">The sequence shown here is derived from an EMBL/GenBank/DDBJ whole genome shotgun (WGS) entry which is preliminary data.</text>
</comment>
<name>A0A1Y1V0L4_9FUNG</name>
<dbReference type="OrthoDB" id="10606333at2759"/>
<dbReference type="Proteomes" id="UP000193719">
    <property type="component" value="Unassembled WGS sequence"/>
</dbReference>
<keyword evidence="3" id="KW-1185">Reference proteome</keyword>
<reference evidence="2 3" key="1">
    <citation type="submission" date="2016-08" db="EMBL/GenBank/DDBJ databases">
        <title>Genomes of anaerobic fungi encode conserved fungal cellulosomes for biomass hydrolysis.</title>
        <authorList>
            <consortium name="DOE Joint Genome Institute"/>
            <person name="Haitjema C.H."/>
            <person name="Gilmore S.P."/>
            <person name="Henske J.K."/>
            <person name="Solomon K.V."/>
            <person name="De Groot R."/>
            <person name="Kuo A."/>
            <person name="Mondo S.J."/>
            <person name="Salamov A.A."/>
            <person name="Labutti K."/>
            <person name="Zhao Z."/>
            <person name="Chiniquy J."/>
            <person name="Barry K."/>
            <person name="Brewer H.M."/>
            <person name="Purvine S.O."/>
            <person name="Wright A.T."/>
            <person name="Boxma B."/>
            <person name="Van Alen T."/>
            <person name="Hackstein J.H."/>
            <person name="Baker S.E."/>
            <person name="Grigoriev I.V."/>
            <person name="O'Malley M.A."/>
        </authorList>
    </citation>
    <scope>NUCLEOTIDE SEQUENCE [LARGE SCALE GENOMIC DNA]</scope>
    <source>
        <strain evidence="3">finn</strain>
    </source>
</reference>
<evidence type="ECO:0000313" key="2">
    <source>
        <dbReference type="EMBL" id="ORX43940.1"/>
    </source>
</evidence>
<dbReference type="EMBL" id="MCFH01000049">
    <property type="protein sequence ID" value="ORX43940.1"/>
    <property type="molecule type" value="Genomic_DNA"/>
</dbReference>
<accession>A0A1Y1V0L4</accession>